<evidence type="ECO:0000256" key="2">
    <source>
        <dbReference type="ARBA" id="ARBA00022771"/>
    </source>
</evidence>
<dbReference type="Pfam" id="PF05485">
    <property type="entry name" value="THAP"/>
    <property type="match status" value="1"/>
</dbReference>
<reference evidence="8" key="1">
    <citation type="submission" date="2005-10" db="EMBL/GenBank/DDBJ databases">
        <authorList>
            <person name="Loftus B.J."/>
            <person name="Nene V.M."/>
            <person name="Hannick L.I."/>
            <person name="Bidwell S."/>
            <person name="Haas B."/>
            <person name="Amedeo P."/>
            <person name="Orvis J."/>
            <person name="Wortman J.R."/>
            <person name="White O.R."/>
            <person name="Salzberg S."/>
            <person name="Shumway M."/>
            <person name="Koo H."/>
            <person name="Zhao Y."/>
            <person name="Holmes M."/>
            <person name="Miller J."/>
            <person name="Schatz M."/>
            <person name="Pop M."/>
            <person name="Pai G."/>
            <person name="Utterback T."/>
            <person name="Rogers Y.-H."/>
            <person name="Kravitz S."/>
            <person name="Fraser C.M."/>
        </authorList>
    </citation>
    <scope>NUCLEOTIDE SEQUENCE</scope>
    <source>
        <strain evidence="8">Liverpool</strain>
    </source>
</reference>
<dbReference type="Proteomes" id="UP000682892">
    <property type="component" value="Unassembled WGS sequence"/>
</dbReference>
<dbReference type="EMBL" id="CH477472">
    <property type="protein sequence ID" value="EAT40374.1"/>
    <property type="molecule type" value="Genomic_DNA"/>
</dbReference>
<feature type="region of interest" description="Disordered" evidence="6">
    <location>
        <begin position="259"/>
        <end position="303"/>
    </location>
</feature>
<dbReference type="InterPro" id="IPR006612">
    <property type="entry name" value="THAP_Znf"/>
</dbReference>
<protein>
    <submittedName>
        <fullName evidence="8">AAEL007869-PA</fullName>
    </submittedName>
</protein>
<dbReference type="OMA" id="CGDRESK"/>
<dbReference type="KEGG" id="aag:5569727"/>
<dbReference type="GO" id="GO:0003677">
    <property type="term" value="F:DNA binding"/>
    <property type="evidence" value="ECO:0007669"/>
    <property type="project" value="UniProtKB-UniRule"/>
</dbReference>
<feature type="domain" description="THAP-type" evidence="7">
    <location>
        <begin position="181"/>
        <end position="258"/>
    </location>
</feature>
<evidence type="ECO:0000259" key="7">
    <source>
        <dbReference type="PROSITE" id="PS50950"/>
    </source>
</evidence>
<feature type="domain" description="THAP-type" evidence="7">
    <location>
        <begin position="1"/>
        <end position="80"/>
    </location>
</feature>
<reference evidence="8" key="3">
    <citation type="submission" date="2012-09" db="EMBL/GenBank/DDBJ databases">
        <authorList>
            <consortium name="VectorBase"/>
        </authorList>
    </citation>
    <scope>NUCLEOTIDE SEQUENCE</scope>
    <source>
        <strain evidence="8">Liverpool</strain>
    </source>
</reference>
<evidence type="ECO:0000256" key="1">
    <source>
        <dbReference type="ARBA" id="ARBA00022723"/>
    </source>
</evidence>
<organism evidence="8 9">
    <name type="scientific">Aedes aegypti</name>
    <name type="common">Yellowfever mosquito</name>
    <name type="synonym">Culex aegypti</name>
    <dbReference type="NCBI Taxonomy" id="7159"/>
    <lineage>
        <taxon>Eukaryota</taxon>
        <taxon>Metazoa</taxon>
        <taxon>Ecdysozoa</taxon>
        <taxon>Arthropoda</taxon>
        <taxon>Hexapoda</taxon>
        <taxon>Insecta</taxon>
        <taxon>Pterygota</taxon>
        <taxon>Neoptera</taxon>
        <taxon>Endopterygota</taxon>
        <taxon>Diptera</taxon>
        <taxon>Nematocera</taxon>
        <taxon>Culicoidea</taxon>
        <taxon>Culicidae</taxon>
        <taxon>Culicinae</taxon>
        <taxon>Aedini</taxon>
        <taxon>Aedes</taxon>
        <taxon>Stegomyia</taxon>
    </lineage>
</organism>
<keyword evidence="4 5" id="KW-0238">DNA-binding</keyword>
<name>A0A1S4FHR5_AEDAE</name>
<dbReference type="SMART" id="SM00692">
    <property type="entry name" value="DM3"/>
    <property type="match status" value="2"/>
</dbReference>
<dbReference type="OrthoDB" id="7756437at2759"/>
<evidence type="ECO:0000313" key="9">
    <source>
        <dbReference type="Proteomes" id="UP000682892"/>
    </source>
</evidence>
<evidence type="ECO:0000313" key="8">
    <source>
        <dbReference type="EMBL" id="EAT40374.1"/>
    </source>
</evidence>
<dbReference type="SUPFAM" id="SSF57716">
    <property type="entry name" value="Glucocorticoid receptor-like (DNA-binding domain)"/>
    <property type="match status" value="2"/>
</dbReference>
<keyword evidence="2 5" id="KW-0863">Zinc-finger</keyword>
<keyword evidence="3" id="KW-0862">Zinc</keyword>
<dbReference type="AlphaFoldDB" id="A0A1S4FHR5"/>
<evidence type="ECO:0000256" key="4">
    <source>
        <dbReference type="ARBA" id="ARBA00023125"/>
    </source>
</evidence>
<sequence>MTLSCVICNDNRQKNPQCLLFPFPDPSAQPVLYQKYLTVCDLQGQPQPSDGALYICSTHFTAECIDAEGNLAEGSMPTTNLERIEIEAYADEDFQMLEEYEPLFSVKPTAEQVSVESLAPSSETPEMETETLLVPKAEPIEMISEDTSFTETEIKTEAPDVDEGIPDPFGNVTAANDQESDPKYCILCGDRESKNPNCRLYVFPKKIPKIYRKWMLAAKLDINRYQDKDIYSCQKHFPENGFFANGRFIQSWATPKLHLPSKAKSSTPKPSTSSEPQVIFLNEPGPSSSSSSTSVAGRRTGPQIVIKSNPANRKNAEALNIDPDAYAKTFAKVVMELMPLKLNYNGEQRPVTGTIVFQSNLF</sequence>
<gene>
    <name evidence="8" type="ORF">AaeL_AAEL007869</name>
</gene>
<feature type="compositionally biased region" description="Low complexity" evidence="6">
    <location>
        <begin position="260"/>
        <end position="274"/>
    </location>
</feature>
<dbReference type="PROSITE" id="PS50950">
    <property type="entry name" value="ZF_THAP"/>
    <property type="match status" value="2"/>
</dbReference>
<evidence type="ECO:0000256" key="6">
    <source>
        <dbReference type="SAM" id="MobiDB-lite"/>
    </source>
</evidence>
<reference evidence="8" key="2">
    <citation type="journal article" date="2007" name="Science">
        <title>Genome sequence of Aedes aegypti, a major arbovirus vector.</title>
        <authorList>
            <person name="Nene V."/>
            <person name="Wortman J.R."/>
            <person name="Lawson D."/>
            <person name="Haas B."/>
            <person name="Kodira C."/>
            <person name="Tu Z.J."/>
            <person name="Loftus B."/>
            <person name="Xi Z."/>
            <person name="Megy K."/>
            <person name="Grabherr M."/>
            <person name="Ren Q."/>
            <person name="Zdobnov E.M."/>
            <person name="Lobo N.F."/>
            <person name="Campbell K.S."/>
            <person name="Brown S.E."/>
            <person name="Bonaldo M.F."/>
            <person name="Zhu J."/>
            <person name="Sinkins S.P."/>
            <person name="Hogenkamp D.G."/>
            <person name="Amedeo P."/>
            <person name="Arensburger P."/>
            <person name="Atkinson P.W."/>
            <person name="Bidwell S."/>
            <person name="Biedler J."/>
            <person name="Birney E."/>
            <person name="Bruggner R.V."/>
            <person name="Costas J."/>
            <person name="Coy M.R."/>
            <person name="Crabtree J."/>
            <person name="Crawford M."/>
            <person name="Debruyn B."/>
            <person name="Decaprio D."/>
            <person name="Eiglmeier K."/>
            <person name="Eisenstadt E."/>
            <person name="El-Dorry H."/>
            <person name="Gelbart W.M."/>
            <person name="Gomes S.L."/>
            <person name="Hammond M."/>
            <person name="Hannick L.I."/>
            <person name="Hogan J.R."/>
            <person name="Holmes M.H."/>
            <person name="Jaffe D."/>
            <person name="Johnston J.S."/>
            <person name="Kennedy R.C."/>
            <person name="Koo H."/>
            <person name="Kravitz S."/>
            <person name="Kriventseva E.V."/>
            <person name="Kulp D."/>
            <person name="Labutti K."/>
            <person name="Lee E."/>
            <person name="Li S."/>
            <person name="Lovin D.D."/>
            <person name="Mao C."/>
            <person name="Mauceli E."/>
            <person name="Menck C.F."/>
            <person name="Miller J.R."/>
            <person name="Montgomery P."/>
            <person name="Mori A."/>
            <person name="Nascimento A.L."/>
            <person name="Naveira H.F."/>
            <person name="Nusbaum C."/>
            <person name="O'leary S."/>
            <person name="Orvis J."/>
            <person name="Pertea M."/>
            <person name="Quesneville H."/>
            <person name="Reidenbach K.R."/>
            <person name="Rogers Y.H."/>
            <person name="Roth C.W."/>
            <person name="Schneider J.R."/>
            <person name="Schatz M."/>
            <person name="Shumway M."/>
            <person name="Stanke M."/>
            <person name="Stinson E.O."/>
            <person name="Tubio J.M."/>
            <person name="Vanzee J.P."/>
            <person name="Verjovski-Almeida S."/>
            <person name="Werner D."/>
            <person name="White O."/>
            <person name="Wyder S."/>
            <person name="Zeng Q."/>
            <person name="Zhao Q."/>
            <person name="Zhao Y."/>
            <person name="Hill C.A."/>
            <person name="Raikhel A.S."/>
            <person name="Soares M.B."/>
            <person name="Knudson D.L."/>
            <person name="Lee N.H."/>
            <person name="Galagan J."/>
            <person name="Salzberg S.L."/>
            <person name="Paulsen I.T."/>
            <person name="Dimopoulos G."/>
            <person name="Collins F.H."/>
            <person name="Birren B."/>
            <person name="Fraser-Liggett C.M."/>
            <person name="Severson D.W."/>
        </authorList>
    </citation>
    <scope>NUCLEOTIDE SEQUENCE [LARGE SCALE GENOMIC DNA]</scope>
    <source>
        <strain evidence="8">Liverpool</strain>
    </source>
</reference>
<evidence type="ECO:0000256" key="5">
    <source>
        <dbReference type="PROSITE-ProRule" id="PRU00309"/>
    </source>
</evidence>
<accession>A0A1S4FHR5</accession>
<dbReference type="SMART" id="SM00980">
    <property type="entry name" value="THAP"/>
    <property type="match status" value="2"/>
</dbReference>
<dbReference type="HOGENOM" id="CLU_769995_0_0_1"/>
<dbReference type="GO" id="GO:0008270">
    <property type="term" value="F:zinc ion binding"/>
    <property type="evidence" value="ECO:0007669"/>
    <property type="project" value="UniProtKB-KW"/>
</dbReference>
<evidence type="ECO:0000256" key="3">
    <source>
        <dbReference type="ARBA" id="ARBA00022833"/>
    </source>
</evidence>
<proteinExistence type="predicted"/>
<keyword evidence="1" id="KW-0479">Metal-binding</keyword>